<dbReference type="AlphaFoldDB" id="A0A127P8V8"/>
<keyword evidence="2 6" id="KW-0560">Oxidoreductase</keyword>
<dbReference type="PROSITE" id="PS00687">
    <property type="entry name" value="ALDEHYDE_DEHYDR_GLU"/>
    <property type="match status" value="1"/>
</dbReference>
<name>A0A127P8V8_9BURK</name>
<dbReference type="FunFam" id="3.40.605.10:FF:000007">
    <property type="entry name" value="NAD/NADP-dependent betaine aldehyde dehydrogenase"/>
    <property type="match status" value="1"/>
</dbReference>
<dbReference type="EMBL" id="CP013232">
    <property type="protein sequence ID" value="AMO94095.1"/>
    <property type="molecule type" value="Genomic_DNA"/>
</dbReference>
<dbReference type="Gene3D" id="3.40.309.10">
    <property type="entry name" value="Aldehyde Dehydrogenase, Chain A, domain 2"/>
    <property type="match status" value="1"/>
</dbReference>
<dbReference type="EC" id="1.2.1.3" evidence="3"/>
<dbReference type="Pfam" id="PF00171">
    <property type="entry name" value="Aldedh"/>
    <property type="match status" value="1"/>
</dbReference>
<evidence type="ECO:0000256" key="4">
    <source>
        <dbReference type="ARBA" id="ARBA00049194"/>
    </source>
</evidence>
<dbReference type="GO" id="GO:0004029">
    <property type="term" value="F:aldehyde dehydrogenase (NAD+) activity"/>
    <property type="evidence" value="ECO:0007669"/>
    <property type="project" value="UniProtKB-EC"/>
</dbReference>
<feature type="active site" evidence="5">
    <location>
        <position position="253"/>
    </location>
</feature>
<evidence type="ECO:0000313" key="9">
    <source>
        <dbReference type="Proteomes" id="UP000072421"/>
    </source>
</evidence>
<dbReference type="PANTHER" id="PTHR42804">
    <property type="entry name" value="ALDEHYDE DEHYDROGENASE"/>
    <property type="match status" value="1"/>
</dbReference>
<feature type="domain" description="Aldehyde dehydrogenase" evidence="7">
    <location>
        <begin position="15"/>
        <end position="478"/>
    </location>
</feature>
<dbReference type="SUPFAM" id="SSF53720">
    <property type="entry name" value="ALDH-like"/>
    <property type="match status" value="1"/>
</dbReference>
<dbReference type="InterPro" id="IPR015590">
    <property type="entry name" value="Aldehyde_DH_dom"/>
</dbReference>
<dbReference type="Gene3D" id="3.40.605.10">
    <property type="entry name" value="Aldehyde Dehydrogenase, Chain A, domain 1"/>
    <property type="match status" value="1"/>
</dbReference>
<proteinExistence type="inferred from homology"/>
<sequence>MLNPLPHQLYIAGRWCDARSGRVETVFNPATEAALADVAFGAMQDIDDAVVAAAAIQSEWGMSSGRERGAFLRAIADGVQQQQEQLAQLQTANNGKPLSEALIDVGDVVATFNYYAGLAEQLDDHQDQPVALPGAGFSATLRHEPCGIAALIVPWNFPMVTTAWKVAPALAAGCTVVLKPSEIAPLPELALAAIIAQAGLPAGVFNLVTGDAEAGAALVSHPAVRKVSFTGSTAVGQTVMKTAADDLKRISLELGGKSAALVFADADIELALEIVCGGIFFNAGQMCSATSRLLVERSVAQDFMARLKQRVESIKVGDPMDPATQMGPLSSRRQHQKVQQYIQQGVAAGLKLVTGGTQPPGMAKGYFVAPTIFADVPFDSPLWREEIFGPVLCINTFDSEQEAVAVANQSEYGLVATVLTSDPERASRVSAALEVGLVWVNSPQVIFPQASWGGMKKSSLGRELGPWGLQAFQEIKHVIVAASG</sequence>
<organism evidence="8">
    <name type="scientific">Collimonas fungivorans</name>
    <dbReference type="NCBI Taxonomy" id="158899"/>
    <lineage>
        <taxon>Bacteria</taxon>
        <taxon>Pseudomonadati</taxon>
        <taxon>Pseudomonadota</taxon>
        <taxon>Betaproteobacteria</taxon>
        <taxon>Burkholderiales</taxon>
        <taxon>Oxalobacteraceae</taxon>
        <taxon>Collimonas</taxon>
    </lineage>
</organism>
<dbReference type="PATRIC" id="fig|158899.10.peg.1397"/>
<evidence type="ECO:0000256" key="1">
    <source>
        <dbReference type="ARBA" id="ARBA00009986"/>
    </source>
</evidence>
<reference evidence="8 9" key="1">
    <citation type="submission" date="2015-11" db="EMBL/GenBank/DDBJ databases">
        <title>Exploring the genomic traits of fungus-feeding bacterial genus Collimonas.</title>
        <authorList>
            <person name="Song C."/>
            <person name="Schmidt R."/>
            <person name="de Jager V."/>
            <person name="Krzyzanowska D."/>
            <person name="Jongedijk E."/>
            <person name="Cankar K."/>
            <person name="Beekwilder J."/>
            <person name="van Veen A."/>
            <person name="de Boer W."/>
            <person name="van Veen J.A."/>
            <person name="Garbeva P."/>
        </authorList>
    </citation>
    <scope>NUCLEOTIDE SEQUENCE [LARGE SCALE GENOMIC DNA]</scope>
    <source>
        <strain evidence="8 9">Ter6</strain>
    </source>
</reference>
<evidence type="ECO:0000256" key="3">
    <source>
        <dbReference type="ARBA" id="ARBA00024226"/>
    </source>
</evidence>
<dbReference type="FunFam" id="3.40.309.10:FF:000012">
    <property type="entry name" value="Betaine aldehyde dehydrogenase"/>
    <property type="match status" value="1"/>
</dbReference>
<dbReference type="InterPro" id="IPR016161">
    <property type="entry name" value="Ald_DH/histidinol_DH"/>
</dbReference>
<comment type="catalytic activity">
    <reaction evidence="4">
        <text>an aldehyde + NAD(+) + H2O = a carboxylate + NADH + 2 H(+)</text>
        <dbReference type="Rhea" id="RHEA:16185"/>
        <dbReference type="ChEBI" id="CHEBI:15377"/>
        <dbReference type="ChEBI" id="CHEBI:15378"/>
        <dbReference type="ChEBI" id="CHEBI:17478"/>
        <dbReference type="ChEBI" id="CHEBI:29067"/>
        <dbReference type="ChEBI" id="CHEBI:57540"/>
        <dbReference type="ChEBI" id="CHEBI:57945"/>
        <dbReference type="EC" id="1.2.1.3"/>
    </reaction>
</comment>
<evidence type="ECO:0000259" key="7">
    <source>
        <dbReference type="Pfam" id="PF00171"/>
    </source>
</evidence>
<dbReference type="Proteomes" id="UP000072421">
    <property type="component" value="Chromosome"/>
</dbReference>
<evidence type="ECO:0000256" key="6">
    <source>
        <dbReference type="RuleBase" id="RU003345"/>
    </source>
</evidence>
<dbReference type="InterPro" id="IPR029510">
    <property type="entry name" value="Ald_DH_CS_GLU"/>
</dbReference>
<evidence type="ECO:0000313" key="8">
    <source>
        <dbReference type="EMBL" id="AMO94095.1"/>
    </source>
</evidence>
<dbReference type="InterPro" id="IPR016160">
    <property type="entry name" value="Ald_DH_CS_CYS"/>
</dbReference>
<evidence type="ECO:0000256" key="5">
    <source>
        <dbReference type="PROSITE-ProRule" id="PRU10007"/>
    </source>
</evidence>
<protein>
    <recommendedName>
        <fullName evidence="3">aldehyde dehydrogenase (NAD(+))</fullName>
        <ecNumber evidence="3">1.2.1.3</ecNumber>
    </recommendedName>
</protein>
<comment type="similarity">
    <text evidence="1 6">Belongs to the aldehyde dehydrogenase family.</text>
</comment>
<dbReference type="PROSITE" id="PS00070">
    <property type="entry name" value="ALDEHYDE_DEHYDR_CYS"/>
    <property type="match status" value="1"/>
</dbReference>
<accession>A0A127P8V8</accession>
<evidence type="ECO:0000256" key="2">
    <source>
        <dbReference type="ARBA" id="ARBA00023002"/>
    </source>
</evidence>
<dbReference type="InterPro" id="IPR016162">
    <property type="entry name" value="Ald_DH_N"/>
</dbReference>
<dbReference type="InterPro" id="IPR016163">
    <property type="entry name" value="Ald_DH_C"/>
</dbReference>
<gene>
    <name evidence="8" type="primary">amadh1</name>
    <name evidence="8" type="ORF">CFter6_1385</name>
</gene>
<dbReference type="PANTHER" id="PTHR42804:SF1">
    <property type="entry name" value="ALDEHYDE DEHYDROGENASE-RELATED"/>
    <property type="match status" value="1"/>
</dbReference>